<dbReference type="EMBL" id="OX459118">
    <property type="protein sequence ID" value="CAI9087198.1"/>
    <property type="molecule type" value="Genomic_DNA"/>
</dbReference>
<proteinExistence type="predicted"/>
<accession>A0AAV1BWC3</accession>
<organism evidence="2 3">
    <name type="scientific">Oldenlandia corymbosa var. corymbosa</name>
    <dbReference type="NCBI Taxonomy" id="529605"/>
    <lineage>
        <taxon>Eukaryota</taxon>
        <taxon>Viridiplantae</taxon>
        <taxon>Streptophyta</taxon>
        <taxon>Embryophyta</taxon>
        <taxon>Tracheophyta</taxon>
        <taxon>Spermatophyta</taxon>
        <taxon>Magnoliopsida</taxon>
        <taxon>eudicotyledons</taxon>
        <taxon>Gunneridae</taxon>
        <taxon>Pentapetalae</taxon>
        <taxon>asterids</taxon>
        <taxon>lamiids</taxon>
        <taxon>Gentianales</taxon>
        <taxon>Rubiaceae</taxon>
        <taxon>Rubioideae</taxon>
        <taxon>Spermacoceae</taxon>
        <taxon>Hedyotis-Oldenlandia complex</taxon>
        <taxon>Oldenlandia</taxon>
    </lineage>
</organism>
<keyword evidence="3" id="KW-1185">Reference proteome</keyword>
<evidence type="ECO:0000256" key="1">
    <source>
        <dbReference type="SAM" id="MobiDB-lite"/>
    </source>
</evidence>
<feature type="region of interest" description="Disordered" evidence="1">
    <location>
        <begin position="1"/>
        <end position="64"/>
    </location>
</feature>
<protein>
    <submittedName>
        <fullName evidence="2">OLC1v1021212C1</fullName>
    </submittedName>
</protein>
<reference evidence="2" key="1">
    <citation type="submission" date="2023-03" db="EMBL/GenBank/DDBJ databases">
        <authorList>
            <person name="Julca I."/>
        </authorList>
    </citation>
    <scope>NUCLEOTIDE SEQUENCE</scope>
</reference>
<dbReference type="AlphaFoldDB" id="A0AAV1BWC3"/>
<feature type="compositionally biased region" description="Low complexity" evidence="1">
    <location>
        <begin position="14"/>
        <end position="24"/>
    </location>
</feature>
<evidence type="ECO:0000313" key="3">
    <source>
        <dbReference type="Proteomes" id="UP001161247"/>
    </source>
</evidence>
<name>A0AAV1BWC3_OLDCO</name>
<dbReference type="Proteomes" id="UP001161247">
    <property type="component" value="Chromosome 1"/>
</dbReference>
<feature type="compositionally biased region" description="Polar residues" evidence="1">
    <location>
        <begin position="35"/>
        <end position="44"/>
    </location>
</feature>
<sequence length="194" mass="21579">MSNPDNNIAPMSYDNVNDDNNNHNPADPMSDDSENSSFSVTSRPPSAGSEPAQNGFRLPPPPAPETFKIMRDLHHYSVLSRMRKAVEWRRDRLARGPPEALQSTSYPGGGMDDDIRDIEAVMEGQRDLEALRAELLNADKIWLSCLEECNAVVELYRECGWTPDITIFASGSTEVQAMVHALEPVPSRFLGFIC</sequence>
<gene>
    <name evidence="2" type="ORF">OLC1_LOCUS82</name>
</gene>
<evidence type="ECO:0000313" key="2">
    <source>
        <dbReference type="EMBL" id="CAI9087198.1"/>
    </source>
</evidence>